<sequence length="422" mass="49230">MRCERKFRFKLNRKYIIFYLPVLSYLSFWYLYSAFCNYMNVQMGDDSGKQPRHRNLTPLRMMRGIFCLIVLVLSAFMVLVYFGFWTATGLRIISVHYSRVGTSFFFGCWLALWPFWFEKINKTKVVISGDSVPPAKRVLVIANHRTEVDWMYLWDLALRKGCVGSIRYILKSSLMKLPVFGWVFHIMEFIPVERRWEADALKLRQILYTYKDPEDPLWLVVFPEGTDFTTSLRTYWLPYFQNREQKCIRSKKYASENGLPILNNVLLPKTKGFYACLEELRGSLDAVYDITIGYKHHCPSFLDNAFGVDPAEVHMHVRCIAIVDIPESENEAASWLMDTFCDKDKLLSDFHSQGHFPREGIESELSTAKCLANFIFVLTSTALCTYLTLFSSIWFKIYVSSVCAYLTTATYFNFRPSPIVSL</sequence>
<dbReference type="CDD" id="cd07990">
    <property type="entry name" value="LPLAT_LCLAT1-like"/>
    <property type="match status" value="1"/>
</dbReference>
<feature type="transmembrane region" description="Helical" evidence="8">
    <location>
        <begin position="97"/>
        <end position="116"/>
    </location>
</feature>
<evidence type="ECO:0000256" key="2">
    <source>
        <dbReference type="ARBA" id="ARBA00004728"/>
    </source>
</evidence>
<dbReference type="InterPro" id="IPR032098">
    <property type="entry name" value="Acyltransf_C"/>
</dbReference>
<evidence type="ECO:0000256" key="4">
    <source>
        <dbReference type="ARBA" id="ARBA00008655"/>
    </source>
</evidence>
<dbReference type="EC" id="2.3.1.51" evidence="5"/>
<dbReference type="EMBL" id="CP133612">
    <property type="protein sequence ID" value="WMV13028.1"/>
    <property type="molecule type" value="Genomic_DNA"/>
</dbReference>
<feature type="domain" description="Phospholipid/glycerol acyltransferase" evidence="9">
    <location>
        <begin position="138"/>
        <end position="274"/>
    </location>
</feature>
<dbReference type="GO" id="GO:0012505">
    <property type="term" value="C:endomembrane system"/>
    <property type="evidence" value="ECO:0007669"/>
    <property type="project" value="TreeGrafter"/>
</dbReference>
<protein>
    <recommendedName>
        <fullName evidence="5">1-acylglycerol-3-phosphate O-acyltransferase</fullName>
        <ecNumber evidence="5">2.3.1.51</ecNumber>
    </recommendedName>
</protein>
<keyword evidence="7" id="KW-0012">Acyltransferase</keyword>
<keyword evidence="11" id="KW-1185">Reference proteome</keyword>
<keyword evidence="8" id="KW-1133">Transmembrane helix</keyword>
<dbReference type="SUPFAM" id="SSF69593">
    <property type="entry name" value="Glycerol-3-phosphate (1)-acyltransferase"/>
    <property type="match status" value="1"/>
</dbReference>
<reference evidence="10" key="1">
    <citation type="submission" date="2023-08" db="EMBL/GenBank/DDBJ databases">
        <title>A de novo genome assembly of Solanum verrucosum Schlechtendal, a Mexican diploid species geographically isolated from the other diploid A-genome species in potato relatives.</title>
        <authorList>
            <person name="Hosaka K."/>
        </authorList>
    </citation>
    <scope>NUCLEOTIDE SEQUENCE</scope>
    <source>
        <tissue evidence="10">Young leaves</tissue>
    </source>
</reference>
<evidence type="ECO:0000256" key="5">
    <source>
        <dbReference type="ARBA" id="ARBA00013211"/>
    </source>
</evidence>
<dbReference type="Pfam" id="PF16076">
    <property type="entry name" value="Acyltransf_C"/>
    <property type="match status" value="1"/>
</dbReference>
<gene>
    <name evidence="10" type="ORF">MTR67_006413</name>
</gene>
<evidence type="ECO:0000256" key="7">
    <source>
        <dbReference type="ARBA" id="ARBA00023315"/>
    </source>
</evidence>
<evidence type="ECO:0000256" key="8">
    <source>
        <dbReference type="SAM" id="Phobius"/>
    </source>
</evidence>
<dbReference type="PANTHER" id="PTHR10983:SF63">
    <property type="entry name" value="1-ACYLGLYCEROL-3-PHOSPHATE O-ACYLTRANSFERASE"/>
    <property type="match status" value="1"/>
</dbReference>
<evidence type="ECO:0000256" key="1">
    <source>
        <dbReference type="ARBA" id="ARBA00001141"/>
    </source>
</evidence>
<evidence type="ECO:0000256" key="6">
    <source>
        <dbReference type="ARBA" id="ARBA00022679"/>
    </source>
</evidence>
<keyword evidence="8" id="KW-0472">Membrane</keyword>
<dbReference type="Proteomes" id="UP001234989">
    <property type="component" value="Chromosome 1"/>
</dbReference>
<evidence type="ECO:0000313" key="11">
    <source>
        <dbReference type="Proteomes" id="UP001234989"/>
    </source>
</evidence>
<organism evidence="10 11">
    <name type="scientific">Solanum verrucosum</name>
    <dbReference type="NCBI Taxonomy" id="315347"/>
    <lineage>
        <taxon>Eukaryota</taxon>
        <taxon>Viridiplantae</taxon>
        <taxon>Streptophyta</taxon>
        <taxon>Embryophyta</taxon>
        <taxon>Tracheophyta</taxon>
        <taxon>Spermatophyta</taxon>
        <taxon>Magnoliopsida</taxon>
        <taxon>eudicotyledons</taxon>
        <taxon>Gunneridae</taxon>
        <taxon>Pentapetalae</taxon>
        <taxon>asterids</taxon>
        <taxon>lamiids</taxon>
        <taxon>Solanales</taxon>
        <taxon>Solanaceae</taxon>
        <taxon>Solanoideae</taxon>
        <taxon>Solaneae</taxon>
        <taxon>Solanum</taxon>
    </lineage>
</organism>
<comment type="catalytic activity">
    <reaction evidence="1">
        <text>a 1-acyl-sn-glycero-3-phosphate + an acyl-CoA = a 1,2-diacyl-sn-glycero-3-phosphate + CoA</text>
        <dbReference type="Rhea" id="RHEA:19709"/>
        <dbReference type="ChEBI" id="CHEBI:57287"/>
        <dbReference type="ChEBI" id="CHEBI:57970"/>
        <dbReference type="ChEBI" id="CHEBI:58342"/>
        <dbReference type="ChEBI" id="CHEBI:58608"/>
        <dbReference type="EC" id="2.3.1.51"/>
    </reaction>
</comment>
<feature type="transmembrane region" description="Helical" evidence="8">
    <location>
        <begin position="16"/>
        <end position="41"/>
    </location>
</feature>
<comment type="pathway">
    <text evidence="2">Phospholipid metabolism; CDP-diacylglycerol biosynthesis; CDP-diacylglycerol from sn-glycerol 3-phosphate: step 2/3.</text>
</comment>
<dbReference type="PANTHER" id="PTHR10983">
    <property type="entry name" value="1-ACYLGLYCEROL-3-PHOSPHATE ACYLTRANSFERASE-RELATED"/>
    <property type="match status" value="1"/>
</dbReference>
<evidence type="ECO:0000256" key="3">
    <source>
        <dbReference type="ARBA" id="ARBA00005189"/>
    </source>
</evidence>
<evidence type="ECO:0000259" key="9">
    <source>
        <dbReference type="SMART" id="SM00563"/>
    </source>
</evidence>
<feature type="transmembrane region" description="Helical" evidence="8">
    <location>
        <begin position="61"/>
        <end position="85"/>
    </location>
</feature>
<feature type="transmembrane region" description="Helical" evidence="8">
    <location>
        <begin position="371"/>
        <end position="390"/>
    </location>
</feature>
<comment type="pathway">
    <text evidence="3">Lipid metabolism.</text>
</comment>
<keyword evidence="6" id="KW-0808">Transferase</keyword>
<comment type="similarity">
    <text evidence="4">Belongs to the 1-acyl-sn-glycerol-3-phosphate acyltransferase family.</text>
</comment>
<dbReference type="SMART" id="SM00563">
    <property type="entry name" value="PlsC"/>
    <property type="match status" value="1"/>
</dbReference>
<keyword evidence="8" id="KW-0812">Transmembrane</keyword>
<evidence type="ECO:0000313" key="10">
    <source>
        <dbReference type="EMBL" id="WMV13028.1"/>
    </source>
</evidence>
<proteinExistence type="inferred from homology"/>
<dbReference type="AlphaFoldDB" id="A0AAF0TDL7"/>
<accession>A0AAF0TDL7</accession>
<name>A0AAF0TDL7_SOLVR</name>
<dbReference type="InterPro" id="IPR002123">
    <property type="entry name" value="Plipid/glycerol_acylTrfase"/>
</dbReference>
<dbReference type="GO" id="GO:0003841">
    <property type="term" value="F:1-acylglycerol-3-phosphate O-acyltransferase activity"/>
    <property type="evidence" value="ECO:0007669"/>
    <property type="project" value="UniProtKB-EC"/>
</dbReference>
<dbReference type="Pfam" id="PF01553">
    <property type="entry name" value="Acyltransferase"/>
    <property type="match status" value="1"/>
</dbReference>